<organism evidence="4 5">
    <name type="scientific">Coniella lustricola</name>
    <dbReference type="NCBI Taxonomy" id="2025994"/>
    <lineage>
        <taxon>Eukaryota</taxon>
        <taxon>Fungi</taxon>
        <taxon>Dikarya</taxon>
        <taxon>Ascomycota</taxon>
        <taxon>Pezizomycotina</taxon>
        <taxon>Sordariomycetes</taxon>
        <taxon>Sordariomycetidae</taxon>
        <taxon>Diaporthales</taxon>
        <taxon>Schizoparmaceae</taxon>
        <taxon>Coniella</taxon>
    </lineage>
</organism>
<dbReference type="PANTHER" id="PTHR13495">
    <property type="entry name" value="NEFA-INTERACTING NUCLEAR PROTEIN NIP30"/>
    <property type="match status" value="1"/>
</dbReference>
<keyword evidence="2" id="KW-0539">Nucleus</keyword>
<dbReference type="GO" id="GO:0005634">
    <property type="term" value="C:nucleus"/>
    <property type="evidence" value="ECO:0007669"/>
    <property type="project" value="UniProtKB-SubCell"/>
</dbReference>
<gene>
    <name evidence="4" type="ORF">BD289DRAFT_357574</name>
</gene>
<dbReference type="PANTHER" id="PTHR13495:SF0">
    <property type="entry name" value="PSME3-INTERACTING PROTEIN"/>
    <property type="match status" value="1"/>
</dbReference>
<name>A0A2T3AD49_9PEZI</name>
<dbReference type="OrthoDB" id="75807at2759"/>
<dbReference type="EMBL" id="KZ678409">
    <property type="protein sequence ID" value="PSR92197.1"/>
    <property type="molecule type" value="Genomic_DNA"/>
</dbReference>
<evidence type="ECO:0000256" key="1">
    <source>
        <dbReference type="ARBA" id="ARBA00004123"/>
    </source>
</evidence>
<dbReference type="Pfam" id="PF10187">
    <property type="entry name" value="FAM192A_Fyv6_N"/>
    <property type="match status" value="1"/>
</dbReference>
<sequence length="87" mass="9603">MSSRFVSSGAIDATTGASLDVERRTRAAALAATKDPANQNQTLYDILQANKAAKQAAFEEASKIKNQFRALDEDEIEFLDEVRARQR</sequence>
<dbReference type="InterPro" id="IPR019331">
    <property type="entry name" value="FAM192A/Fyv6_N"/>
</dbReference>
<dbReference type="STRING" id="2025994.A0A2T3AD49"/>
<feature type="non-terminal residue" evidence="4">
    <location>
        <position position="87"/>
    </location>
</feature>
<dbReference type="AlphaFoldDB" id="A0A2T3AD49"/>
<keyword evidence="5" id="KW-1185">Reference proteome</keyword>
<dbReference type="InParanoid" id="A0A2T3AD49"/>
<comment type="subcellular location">
    <subcellularLocation>
        <location evidence="1">Nucleus</location>
    </subcellularLocation>
</comment>
<evidence type="ECO:0000256" key="2">
    <source>
        <dbReference type="ARBA" id="ARBA00023242"/>
    </source>
</evidence>
<accession>A0A2T3AD49</accession>
<evidence type="ECO:0000313" key="5">
    <source>
        <dbReference type="Proteomes" id="UP000241462"/>
    </source>
</evidence>
<feature type="domain" description="FAM192A/Fyv6 N-terminal" evidence="3">
    <location>
        <begin position="5"/>
        <end position="87"/>
    </location>
</feature>
<evidence type="ECO:0000313" key="4">
    <source>
        <dbReference type="EMBL" id="PSR92197.1"/>
    </source>
</evidence>
<dbReference type="Proteomes" id="UP000241462">
    <property type="component" value="Unassembled WGS sequence"/>
</dbReference>
<proteinExistence type="predicted"/>
<reference evidence="4 5" key="1">
    <citation type="journal article" date="2018" name="Mycol. Prog.">
        <title>Coniella lustricola, a new species from submerged detritus.</title>
        <authorList>
            <person name="Raudabaugh D.B."/>
            <person name="Iturriaga T."/>
            <person name="Carver A."/>
            <person name="Mondo S."/>
            <person name="Pangilinan J."/>
            <person name="Lipzen A."/>
            <person name="He G."/>
            <person name="Amirebrahimi M."/>
            <person name="Grigoriev I.V."/>
            <person name="Miller A.N."/>
        </authorList>
    </citation>
    <scope>NUCLEOTIDE SEQUENCE [LARGE SCALE GENOMIC DNA]</scope>
    <source>
        <strain evidence="4 5">B22-T-1</strain>
    </source>
</reference>
<dbReference type="InterPro" id="IPR039845">
    <property type="entry name" value="FAM192A"/>
</dbReference>
<evidence type="ECO:0000259" key="3">
    <source>
        <dbReference type="Pfam" id="PF10187"/>
    </source>
</evidence>
<protein>
    <submittedName>
        <fullName evidence="4">NEFA-interacting nuclear protein NIP30</fullName>
    </submittedName>
</protein>